<keyword evidence="3" id="KW-1185">Reference proteome</keyword>
<comment type="caution">
    <text evidence="2">The sequence shown here is derived from an EMBL/GenBank/DDBJ whole genome shotgun (WGS) entry which is preliminary data.</text>
</comment>
<reference evidence="3" key="1">
    <citation type="journal article" date="2019" name="Int. J. Syst. Evol. Microbiol.">
        <title>The Global Catalogue of Microorganisms (GCM) 10K type strain sequencing project: providing services to taxonomists for standard genome sequencing and annotation.</title>
        <authorList>
            <consortium name="The Broad Institute Genomics Platform"/>
            <consortium name="The Broad Institute Genome Sequencing Center for Infectious Disease"/>
            <person name="Wu L."/>
            <person name="Ma J."/>
        </authorList>
    </citation>
    <scope>NUCLEOTIDE SEQUENCE [LARGE SCALE GENOMIC DNA]</scope>
    <source>
        <strain evidence="3">JCM 16949</strain>
    </source>
</reference>
<name>A0ABP7F3F9_9MICO</name>
<evidence type="ECO:0000256" key="1">
    <source>
        <dbReference type="SAM" id="MobiDB-lite"/>
    </source>
</evidence>
<evidence type="ECO:0000313" key="2">
    <source>
        <dbReference type="EMBL" id="GAA3728808.1"/>
    </source>
</evidence>
<gene>
    <name evidence="2" type="ORF">GCM10022239_01940</name>
</gene>
<feature type="region of interest" description="Disordered" evidence="1">
    <location>
        <begin position="1"/>
        <end position="74"/>
    </location>
</feature>
<evidence type="ECO:0000313" key="3">
    <source>
        <dbReference type="Proteomes" id="UP001501004"/>
    </source>
</evidence>
<dbReference type="Proteomes" id="UP001501004">
    <property type="component" value="Unassembled WGS sequence"/>
</dbReference>
<organism evidence="2 3">
    <name type="scientific">Leifsonella bigeumensis</name>
    <dbReference type="NCBI Taxonomy" id="433643"/>
    <lineage>
        <taxon>Bacteria</taxon>
        <taxon>Bacillati</taxon>
        <taxon>Actinomycetota</taxon>
        <taxon>Actinomycetes</taxon>
        <taxon>Micrococcales</taxon>
        <taxon>Microbacteriaceae</taxon>
        <taxon>Leifsonella</taxon>
    </lineage>
</organism>
<sequence>MADFDPFANQGGPAAWDPEHAGDAKKHSDELLRRLAATEDEPGSGPSKFSDEEPDGESDLERLPEPDAGDDEDA</sequence>
<protein>
    <submittedName>
        <fullName evidence="2">Uncharacterized protein</fullName>
    </submittedName>
</protein>
<dbReference type="EMBL" id="BAABAE010000001">
    <property type="protein sequence ID" value="GAA3728808.1"/>
    <property type="molecule type" value="Genomic_DNA"/>
</dbReference>
<accession>A0ABP7F3F9</accession>
<dbReference type="RefSeq" id="WP_344752808.1">
    <property type="nucleotide sequence ID" value="NZ_BAABAE010000001.1"/>
</dbReference>
<proteinExistence type="predicted"/>
<feature type="compositionally biased region" description="Basic and acidic residues" evidence="1">
    <location>
        <begin position="17"/>
        <end position="37"/>
    </location>
</feature>